<evidence type="ECO:0000313" key="1">
    <source>
        <dbReference type="EMBL" id="MBR0576739.1"/>
    </source>
</evidence>
<sequence>MIADLKLIKWLLEESNVTRYRISKETKIPQTTLSDMATGKTDIKKIQFETAAALTEYAKKIEEEKKMTRKKINELAAKGFKQVWYNDRSTGRHYLITQAITNNLGNAEEILKFMEITQEDIEEKFGWEIDTDDLTTEIPEYLDIVENKNNLYTLEDGSQVWDEKWNGEIWHDNNTDYMPIYAINWTGKSDLDLIGMEISR</sequence>
<proteinExistence type="predicted"/>
<gene>
    <name evidence="1" type="ORF">KCG48_10385</name>
</gene>
<dbReference type="RefSeq" id="WP_211802137.1">
    <property type="nucleotide sequence ID" value="NZ_JAGSCS010000014.1"/>
</dbReference>
<dbReference type="AlphaFoldDB" id="A0A941CSE8"/>
<keyword evidence="2" id="KW-1185">Reference proteome</keyword>
<evidence type="ECO:0000313" key="2">
    <source>
        <dbReference type="Proteomes" id="UP000675379"/>
    </source>
</evidence>
<reference evidence="1" key="1">
    <citation type="submission" date="2021-04" db="EMBL/GenBank/DDBJ databases">
        <title>Proteiniclasticum sedimins sp. nov., an obligate anaerobic bacterium isolated from anaerobic sludge.</title>
        <authorList>
            <person name="Liu J."/>
        </authorList>
    </citation>
    <scope>NUCLEOTIDE SEQUENCE</scope>
    <source>
        <strain evidence="1">BAD-10</strain>
    </source>
</reference>
<name>A0A941CSE8_9CLOT</name>
<protein>
    <submittedName>
        <fullName evidence="1">Uncharacterized protein</fullName>
    </submittedName>
</protein>
<dbReference type="EMBL" id="JAGSCS010000014">
    <property type="protein sequence ID" value="MBR0576739.1"/>
    <property type="molecule type" value="Genomic_DNA"/>
</dbReference>
<accession>A0A941CSE8</accession>
<organism evidence="1 2">
    <name type="scientific">Proteiniclasticum sediminis</name>
    <dbReference type="NCBI Taxonomy" id="2804028"/>
    <lineage>
        <taxon>Bacteria</taxon>
        <taxon>Bacillati</taxon>
        <taxon>Bacillota</taxon>
        <taxon>Clostridia</taxon>
        <taxon>Eubacteriales</taxon>
        <taxon>Clostridiaceae</taxon>
        <taxon>Proteiniclasticum</taxon>
    </lineage>
</organism>
<comment type="caution">
    <text evidence="1">The sequence shown here is derived from an EMBL/GenBank/DDBJ whole genome shotgun (WGS) entry which is preliminary data.</text>
</comment>
<dbReference type="Proteomes" id="UP000675379">
    <property type="component" value="Unassembled WGS sequence"/>
</dbReference>